<dbReference type="GeneID" id="20809004"/>
<accession>W4GKA7</accession>
<evidence type="ECO:0000313" key="1">
    <source>
        <dbReference type="EMBL" id="ETV79786.1"/>
    </source>
</evidence>
<dbReference type="VEuPathDB" id="FungiDB:H257_07008"/>
<reference evidence="1" key="1">
    <citation type="submission" date="2013-12" db="EMBL/GenBank/DDBJ databases">
        <title>The Genome Sequence of Aphanomyces astaci APO3.</title>
        <authorList>
            <consortium name="The Broad Institute Genomics Platform"/>
            <person name="Russ C."/>
            <person name="Tyler B."/>
            <person name="van West P."/>
            <person name="Dieguez-Uribeondo J."/>
            <person name="Young S.K."/>
            <person name="Zeng Q."/>
            <person name="Gargeya S."/>
            <person name="Fitzgerald M."/>
            <person name="Abouelleil A."/>
            <person name="Alvarado L."/>
            <person name="Chapman S.B."/>
            <person name="Gainer-Dewar J."/>
            <person name="Goldberg J."/>
            <person name="Griggs A."/>
            <person name="Gujja S."/>
            <person name="Hansen M."/>
            <person name="Howarth C."/>
            <person name="Imamovic A."/>
            <person name="Ireland A."/>
            <person name="Larimer J."/>
            <person name="McCowan C."/>
            <person name="Murphy C."/>
            <person name="Pearson M."/>
            <person name="Poon T.W."/>
            <person name="Priest M."/>
            <person name="Roberts A."/>
            <person name="Saif S."/>
            <person name="Shea T."/>
            <person name="Sykes S."/>
            <person name="Wortman J."/>
            <person name="Nusbaum C."/>
            <person name="Birren B."/>
        </authorList>
    </citation>
    <scope>NUCLEOTIDE SEQUENCE [LARGE SCALE GENOMIC DNA]</scope>
    <source>
        <strain evidence="1">APO3</strain>
    </source>
</reference>
<sequence>MGFMEVTSAFVQLSKPSASVQPSARRLVGMWLQSAIVFGVVAGVPVMETVEFGTSDGVGALLPQ</sequence>
<dbReference type="AlphaFoldDB" id="W4GKA7"/>
<proteinExistence type="predicted"/>
<dbReference type="OrthoDB" id="2126698at2759"/>
<organism evidence="1">
    <name type="scientific">Aphanomyces astaci</name>
    <name type="common">Crayfish plague agent</name>
    <dbReference type="NCBI Taxonomy" id="112090"/>
    <lineage>
        <taxon>Eukaryota</taxon>
        <taxon>Sar</taxon>
        <taxon>Stramenopiles</taxon>
        <taxon>Oomycota</taxon>
        <taxon>Saprolegniomycetes</taxon>
        <taxon>Saprolegniales</taxon>
        <taxon>Verrucalvaceae</taxon>
        <taxon>Aphanomyces</taxon>
    </lineage>
</organism>
<gene>
    <name evidence="1" type="ORF">H257_07008</name>
</gene>
<dbReference type="RefSeq" id="XP_009830722.1">
    <property type="nucleotide sequence ID" value="XM_009832420.1"/>
</dbReference>
<name>W4GKA7_APHAT</name>
<protein>
    <submittedName>
        <fullName evidence="1">Uncharacterized protein</fullName>
    </submittedName>
</protein>
<dbReference type="EMBL" id="KI913127">
    <property type="protein sequence ID" value="ETV79786.1"/>
    <property type="molecule type" value="Genomic_DNA"/>
</dbReference>